<protein>
    <submittedName>
        <fullName evidence="1">Accessory gene regulator AgrD</fullName>
    </submittedName>
</protein>
<evidence type="ECO:0000313" key="1">
    <source>
        <dbReference type="EMBL" id="RDX01340.1"/>
    </source>
</evidence>
<proteinExistence type="predicted"/>
<reference evidence="2" key="1">
    <citation type="submission" date="2015-04" db="EMBL/GenBank/DDBJ databases">
        <authorList>
            <person name="Schardt J."/>
            <person name="Mueller-Herbst S."/>
            <person name="Scherer S."/>
            <person name="Huptas C."/>
        </authorList>
    </citation>
    <scope>NUCLEOTIDE SEQUENCE [LARGE SCALE GENOMIC DNA]</scope>
    <source>
        <strain evidence="2">Kiel-L1</strain>
    </source>
</reference>
<name>A0A3D8TRB3_9LIST</name>
<dbReference type="Proteomes" id="UP000257055">
    <property type="component" value="Unassembled WGS sequence"/>
</dbReference>
<accession>A0A3D8TRB3</accession>
<gene>
    <name evidence="1" type="ORF">UR08_10505</name>
</gene>
<evidence type="ECO:0000313" key="2">
    <source>
        <dbReference type="Proteomes" id="UP000257055"/>
    </source>
</evidence>
<organism evidence="1 2">
    <name type="scientific">Listeria kieliensis</name>
    <dbReference type="NCBI Taxonomy" id="1621700"/>
    <lineage>
        <taxon>Bacteria</taxon>
        <taxon>Bacillati</taxon>
        <taxon>Bacillota</taxon>
        <taxon>Bacilli</taxon>
        <taxon>Bacillales</taxon>
        <taxon>Listeriaceae</taxon>
        <taxon>Listeria</taxon>
    </lineage>
</organism>
<dbReference type="AlphaFoldDB" id="A0A3D8TRB3"/>
<keyword evidence="2" id="KW-1185">Reference proteome</keyword>
<comment type="caution">
    <text evidence="1">The sequence shown here is derived from an EMBL/GenBank/DDBJ whole genome shotgun (WGS) entry which is preliminary data.</text>
</comment>
<dbReference type="RefSeq" id="WP_115753600.1">
    <property type="nucleotide sequence ID" value="NZ_LARY01000002.1"/>
</dbReference>
<dbReference type="EMBL" id="LARY01000002">
    <property type="protein sequence ID" value="RDX01340.1"/>
    <property type="molecule type" value="Genomic_DNA"/>
</dbReference>
<sequence>MRFMNDKTMQFLGRKLEDKALKIANNSMKKSCVGLSYEPKSPFVKKMEQESK</sequence>